<dbReference type="KEGG" id="mlut:JET14_02975"/>
<dbReference type="SUPFAM" id="SSF53067">
    <property type="entry name" value="Actin-like ATPase domain"/>
    <property type="match status" value="1"/>
</dbReference>
<evidence type="ECO:0000256" key="1">
    <source>
        <dbReference type="ARBA" id="ARBA00000056"/>
    </source>
</evidence>
<comment type="similarity">
    <text evidence="10">In the N-terminal section; belongs to the NanE family.</text>
</comment>
<dbReference type="PANTHER" id="PTHR36204:SF1">
    <property type="entry name" value="N-ACETYLMANNOSAMINE-6-PHOSPHATE 2-EPIMERASE-RELATED"/>
    <property type="match status" value="1"/>
</dbReference>
<comment type="pathway">
    <text evidence="9">Amino-sugar metabolism; N-acetylneuraminate degradation; D-fructose 6-phosphate from N-acetylneuraminate: step 2/5.</text>
</comment>
<dbReference type="GO" id="GO:0006053">
    <property type="term" value="P:N-acetylmannosamine catabolic process"/>
    <property type="evidence" value="ECO:0007669"/>
    <property type="project" value="TreeGrafter"/>
</dbReference>
<dbReference type="FunFam" id="3.20.20.70:FF:000035">
    <property type="entry name" value="Putative N-acetylmannosamine-6-phosphate 2-epimerase"/>
    <property type="match status" value="1"/>
</dbReference>
<dbReference type="GO" id="GO:0047465">
    <property type="term" value="F:N-acylglucosamine-6-phosphate 2-epimerase activity"/>
    <property type="evidence" value="ECO:0007669"/>
    <property type="project" value="UniProtKB-EC"/>
</dbReference>
<dbReference type="GO" id="GO:0019262">
    <property type="term" value="P:N-acetylneuraminate catabolic process"/>
    <property type="evidence" value="ECO:0007669"/>
    <property type="project" value="UniProtKB-UniRule"/>
</dbReference>
<evidence type="ECO:0000256" key="9">
    <source>
        <dbReference type="ARBA" id="ARBA00060606"/>
    </source>
</evidence>
<comment type="similarity">
    <text evidence="11">In the C-terminal section; belongs to the ROK (NagC/XylR) family. NanK subfamily.</text>
</comment>
<sequence>MRPDILKNSLIVSCQPVPGGPMDEPVFVAGFAMAAVAAGAAALRIESERYVRAVRPKVSVPIIGIAKRDLEDSPVRITPFLSDVDELAAAGADIIAFDATRRPRPVELAALVAAARAHGKLTMADCSSLEDARNALECGIDFVGTTLSGYVEGPEPDDPDIALIAEMAALTPYVIAEGRIRTPQQAAAAARAGAYAVTVGSAITRTEHTTAWFRDALAGAYRAAGDSPVLAIDIGGTKSMAALISAGAIIEKVQVPTAAGGNPDGWLAAIAAATRAWNGRYGCVGIAATGLVEDGCWQALNTATLNIPGAYPLAERAASFFKAPVFALNDAQAAAWGEYRAAKEAVNSVVFLTISTGIGGGVVSNGRLMTGLAGHFGLTRGASGGAGPLEDRVSGKFIAGEAARLGHDADTPSVFAAATRGEAWAAGIVDGSAAKVATLCADIKLMFDPDVVIIGGGIGLADGFLPRVSQNLAALPARLRPDIRAARCGAQAGLIGIADLARSAAGEGKP</sequence>
<dbReference type="Pfam" id="PF00480">
    <property type="entry name" value="ROK"/>
    <property type="match status" value="1"/>
</dbReference>
<evidence type="ECO:0000256" key="2">
    <source>
        <dbReference type="ARBA" id="ARBA00002147"/>
    </source>
</evidence>
<evidence type="ECO:0000256" key="7">
    <source>
        <dbReference type="ARBA" id="ARBA00050815"/>
    </source>
</evidence>
<dbReference type="InterPro" id="IPR000600">
    <property type="entry name" value="ROK"/>
</dbReference>
<evidence type="ECO:0000256" key="4">
    <source>
        <dbReference type="ARBA" id="ARBA00022777"/>
    </source>
</evidence>
<evidence type="ECO:0000256" key="6">
    <source>
        <dbReference type="ARBA" id="ARBA00023277"/>
    </source>
</evidence>
<dbReference type="EC" id="5.1.3.9" evidence="12"/>
<keyword evidence="5 12" id="KW-0413">Isomerase</keyword>
<evidence type="ECO:0000256" key="10">
    <source>
        <dbReference type="ARBA" id="ARBA00061354"/>
    </source>
</evidence>
<protein>
    <recommendedName>
        <fullName evidence="12">Putative N-acetylmannosamine-6-phosphate 2-epimerase</fullName>
        <ecNumber evidence="12">5.1.3.9</ecNumber>
    </recommendedName>
    <alternativeName>
        <fullName evidence="12">ManNAc-6-P epimerase</fullName>
    </alternativeName>
</protein>
<dbReference type="HAMAP" id="MF_01235">
    <property type="entry name" value="ManNAc6P_epimer"/>
    <property type="match status" value="1"/>
</dbReference>
<organism evidence="13 14">
    <name type="scientific">Martelella lutilitoris</name>
    <dbReference type="NCBI Taxonomy" id="2583532"/>
    <lineage>
        <taxon>Bacteria</taxon>
        <taxon>Pseudomonadati</taxon>
        <taxon>Pseudomonadota</taxon>
        <taxon>Alphaproteobacteria</taxon>
        <taxon>Hyphomicrobiales</taxon>
        <taxon>Aurantimonadaceae</taxon>
        <taxon>Martelella</taxon>
    </lineage>
</organism>
<dbReference type="PANTHER" id="PTHR36204">
    <property type="entry name" value="N-ACETYLMANNOSAMINE-6-PHOSPHATE 2-EPIMERASE-RELATED"/>
    <property type="match status" value="1"/>
</dbReference>
<dbReference type="GO" id="GO:0005829">
    <property type="term" value="C:cytosol"/>
    <property type="evidence" value="ECO:0007669"/>
    <property type="project" value="TreeGrafter"/>
</dbReference>
<evidence type="ECO:0000313" key="13">
    <source>
        <dbReference type="EMBL" id="QQM31157.1"/>
    </source>
</evidence>
<keyword evidence="4" id="KW-0808">Transferase</keyword>
<dbReference type="Pfam" id="PF04131">
    <property type="entry name" value="NanE"/>
    <property type="match status" value="1"/>
</dbReference>
<evidence type="ECO:0000313" key="14">
    <source>
        <dbReference type="Proteomes" id="UP000596083"/>
    </source>
</evidence>
<keyword evidence="6 12" id="KW-0119">Carbohydrate metabolism</keyword>
<dbReference type="GO" id="GO:0009384">
    <property type="term" value="F:N-acylmannosamine kinase activity"/>
    <property type="evidence" value="ECO:0007669"/>
    <property type="project" value="UniProtKB-EC"/>
</dbReference>
<dbReference type="InterPro" id="IPR013785">
    <property type="entry name" value="Aldolase_TIM"/>
</dbReference>
<dbReference type="InterPro" id="IPR007260">
    <property type="entry name" value="NanE"/>
</dbReference>
<comment type="similarity">
    <text evidence="12">Belongs to the NanE family.</text>
</comment>
<comment type="function">
    <text evidence="8">Catalyzes the phosphorylation of N-acetylmannosamine (ManNAc) to ManNAc-6-P.</text>
</comment>
<keyword evidence="4" id="KW-0418">Kinase</keyword>
<gene>
    <name evidence="12" type="primary">nanE</name>
    <name evidence="13" type="ORF">JET14_02975</name>
</gene>
<dbReference type="InterPro" id="IPR011060">
    <property type="entry name" value="RibuloseP-bd_barrel"/>
</dbReference>
<evidence type="ECO:0000256" key="8">
    <source>
        <dbReference type="ARBA" id="ARBA00053450"/>
    </source>
</evidence>
<comment type="catalytic activity">
    <reaction evidence="7">
        <text>an N-acyl-D-mannosamine + ATP = an N-acyl-D-mannosamine 6-phosphate + ADP + H(+)</text>
        <dbReference type="Rhea" id="RHEA:23832"/>
        <dbReference type="ChEBI" id="CHEBI:15378"/>
        <dbReference type="ChEBI" id="CHEBI:16062"/>
        <dbReference type="ChEBI" id="CHEBI:30616"/>
        <dbReference type="ChEBI" id="CHEBI:57666"/>
        <dbReference type="ChEBI" id="CHEBI:456216"/>
        <dbReference type="EC" id="2.7.1.60"/>
    </reaction>
</comment>
<dbReference type="Gene3D" id="3.20.20.70">
    <property type="entry name" value="Aldolase class I"/>
    <property type="match status" value="1"/>
</dbReference>
<dbReference type="EMBL" id="CP066786">
    <property type="protein sequence ID" value="QQM31157.1"/>
    <property type="molecule type" value="Genomic_DNA"/>
</dbReference>
<reference evidence="13 14" key="1">
    <citation type="submission" date="2020-12" db="EMBL/GenBank/DDBJ databases">
        <authorList>
            <person name="Zheng R.K."/>
            <person name="Sun C.M."/>
        </authorList>
    </citation>
    <scope>NUCLEOTIDE SEQUENCE [LARGE SCALE GENOMIC DNA]</scope>
    <source>
        <strain evidence="13 14">ZRK001</strain>
    </source>
</reference>
<name>A0A7T7KLV6_9HYPH</name>
<dbReference type="Proteomes" id="UP000596083">
    <property type="component" value="Chromosome"/>
</dbReference>
<comment type="pathway">
    <text evidence="3 12">Amino-sugar metabolism; N-acetylneuraminate degradation; D-fructose 6-phosphate from N-acetylneuraminate: step 3/5.</text>
</comment>
<dbReference type="Gene3D" id="3.30.420.40">
    <property type="match status" value="2"/>
</dbReference>
<evidence type="ECO:0000256" key="3">
    <source>
        <dbReference type="ARBA" id="ARBA00005081"/>
    </source>
</evidence>
<dbReference type="UniPathway" id="UPA00629">
    <property type="reaction ID" value="UER00682"/>
</dbReference>
<dbReference type="SUPFAM" id="SSF51366">
    <property type="entry name" value="Ribulose-phoshate binding barrel"/>
    <property type="match status" value="1"/>
</dbReference>
<comment type="catalytic activity">
    <reaction evidence="1 12">
        <text>an N-acyl-D-glucosamine 6-phosphate = an N-acyl-D-mannosamine 6-phosphate</text>
        <dbReference type="Rhea" id="RHEA:23932"/>
        <dbReference type="ChEBI" id="CHEBI:57599"/>
        <dbReference type="ChEBI" id="CHEBI:57666"/>
        <dbReference type="EC" id="5.1.3.9"/>
    </reaction>
</comment>
<comment type="function">
    <text evidence="2 12">Converts N-acetylmannosamine-6-phosphate (ManNAc-6-P) to N-acetylglucosamine-6-phosphate (GlcNAc-6-P).</text>
</comment>
<dbReference type="AlphaFoldDB" id="A0A7T7KLV6"/>
<proteinExistence type="inferred from homology"/>
<dbReference type="InterPro" id="IPR043129">
    <property type="entry name" value="ATPase_NBD"/>
</dbReference>
<evidence type="ECO:0000256" key="5">
    <source>
        <dbReference type="ARBA" id="ARBA00023235"/>
    </source>
</evidence>
<evidence type="ECO:0000256" key="11">
    <source>
        <dbReference type="ARBA" id="ARBA00061385"/>
    </source>
</evidence>
<accession>A0A7T7KLV6</accession>
<dbReference type="NCBIfam" id="NF002231">
    <property type="entry name" value="PRK01130.1"/>
    <property type="match status" value="1"/>
</dbReference>
<evidence type="ECO:0000256" key="12">
    <source>
        <dbReference type="HAMAP-Rule" id="MF_01235"/>
    </source>
</evidence>